<name>A0AAW2FZE8_9HYME</name>
<keyword evidence="3" id="KW-1185">Reference proteome</keyword>
<protein>
    <submittedName>
        <fullName evidence="2">Uncharacterized protein</fullName>
    </submittedName>
</protein>
<evidence type="ECO:0000256" key="1">
    <source>
        <dbReference type="SAM" id="MobiDB-lite"/>
    </source>
</evidence>
<accession>A0AAW2FZE8</accession>
<evidence type="ECO:0000313" key="3">
    <source>
        <dbReference type="Proteomes" id="UP001430953"/>
    </source>
</evidence>
<evidence type="ECO:0000313" key="2">
    <source>
        <dbReference type="EMBL" id="KAL0119572.1"/>
    </source>
</evidence>
<feature type="compositionally biased region" description="Basic residues" evidence="1">
    <location>
        <begin position="1"/>
        <end position="23"/>
    </location>
</feature>
<reference evidence="2 3" key="1">
    <citation type="submission" date="2023-03" db="EMBL/GenBank/DDBJ databases">
        <title>High recombination rates correlate with genetic variation in Cardiocondyla obscurior ants.</title>
        <authorList>
            <person name="Errbii M."/>
        </authorList>
    </citation>
    <scope>NUCLEOTIDE SEQUENCE [LARGE SCALE GENOMIC DNA]</scope>
    <source>
        <strain evidence="2">Alpha-2009</strain>
        <tissue evidence="2">Whole body</tissue>
    </source>
</reference>
<feature type="region of interest" description="Disordered" evidence="1">
    <location>
        <begin position="1"/>
        <end position="36"/>
    </location>
</feature>
<organism evidence="2 3">
    <name type="scientific">Cardiocondyla obscurior</name>
    <dbReference type="NCBI Taxonomy" id="286306"/>
    <lineage>
        <taxon>Eukaryota</taxon>
        <taxon>Metazoa</taxon>
        <taxon>Ecdysozoa</taxon>
        <taxon>Arthropoda</taxon>
        <taxon>Hexapoda</taxon>
        <taxon>Insecta</taxon>
        <taxon>Pterygota</taxon>
        <taxon>Neoptera</taxon>
        <taxon>Endopterygota</taxon>
        <taxon>Hymenoptera</taxon>
        <taxon>Apocrita</taxon>
        <taxon>Aculeata</taxon>
        <taxon>Formicoidea</taxon>
        <taxon>Formicidae</taxon>
        <taxon>Myrmicinae</taxon>
        <taxon>Cardiocondyla</taxon>
    </lineage>
</organism>
<dbReference type="EMBL" id="JADYXP020000007">
    <property type="protein sequence ID" value="KAL0119572.1"/>
    <property type="molecule type" value="Genomic_DNA"/>
</dbReference>
<dbReference type="AlphaFoldDB" id="A0AAW2FZE8"/>
<dbReference type="Proteomes" id="UP001430953">
    <property type="component" value="Unassembled WGS sequence"/>
</dbReference>
<sequence>MNRSIRRCMRAGMRHRSPRRTTSRSRNDHARANARVTKRGRGCSKMIACHLMFINCIIR</sequence>
<proteinExistence type="predicted"/>
<comment type="caution">
    <text evidence="2">The sequence shown here is derived from an EMBL/GenBank/DDBJ whole genome shotgun (WGS) entry which is preliminary data.</text>
</comment>
<gene>
    <name evidence="2" type="ORF">PUN28_007786</name>
</gene>